<dbReference type="SUPFAM" id="SSF55424">
    <property type="entry name" value="FAD/NAD-linked reductases, dimerisation (C-terminal) domain"/>
    <property type="match status" value="1"/>
</dbReference>
<sequence>MSNVHLVVLGAGPGGYSAAFYAADQGYKVTLVDASDKLGGVCLHRGCIPSKALLHVSGLMAKIRQAKDFGIDFNSPHIDLKILNEWKEGIVSKVSDGLGQLCKQRGITYVTGRGVFVNSNTIKISGSQSILFDRCVIATGSRPVVPDQFVDSKSVVMDSTEALSLSSIPEKLLVVGGGYIGLEMGTVYSALGSRVTIVEFKDGLLPEVDRDLVRPLQEKLFNEFESVYLGTEVVSIRESGKSGYVTMASAKESKEETFDRVLISVGRRPNTDEIGIENTKVELDSNGFVKVDLKGQTSDSAILAIGDISGEPMLAHKASHEARIAIDGLKGKGVAFEDTVIPAVVFTDPEIAWCGLTESEARKKNLKFEVAKFPWRASGRAHTLGRTEGSTKLILQPESKRVLGVGIVGYGAGELIAEGVLAINMGAKADDLSHCIHPHPTLSETIMESADVFLGTATHIYKRPRT</sequence>
<dbReference type="InterPro" id="IPR004099">
    <property type="entry name" value="Pyr_nucl-diS_OxRdtase_dimer"/>
</dbReference>
<keyword evidence="7" id="KW-0520">NAD</keyword>
<evidence type="ECO:0000256" key="2">
    <source>
        <dbReference type="ARBA" id="ARBA00007532"/>
    </source>
</evidence>
<dbReference type="EMBL" id="UINC01003661">
    <property type="protein sequence ID" value="SVA08230.1"/>
    <property type="molecule type" value="Genomic_DNA"/>
</dbReference>
<comment type="cofactor">
    <cofactor evidence="1">
        <name>FAD</name>
        <dbReference type="ChEBI" id="CHEBI:57692"/>
    </cofactor>
</comment>
<evidence type="ECO:0000256" key="3">
    <source>
        <dbReference type="ARBA" id="ARBA00012608"/>
    </source>
</evidence>
<keyword evidence="6" id="KW-0560">Oxidoreductase</keyword>
<dbReference type="PROSITE" id="PS00076">
    <property type="entry name" value="PYRIDINE_REDOX_1"/>
    <property type="match status" value="1"/>
</dbReference>
<dbReference type="NCBIfam" id="TIGR01350">
    <property type="entry name" value="lipoamide_DH"/>
    <property type="match status" value="1"/>
</dbReference>
<dbReference type="GO" id="GO:0006103">
    <property type="term" value="P:2-oxoglutarate metabolic process"/>
    <property type="evidence" value="ECO:0007669"/>
    <property type="project" value="TreeGrafter"/>
</dbReference>
<evidence type="ECO:0000256" key="4">
    <source>
        <dbReference type="ARBA" id="ARBA00022630"/>
    </source>
</evidence>
<keyword evidence="8" id="KW-1015">Disulfide bond</keyword>
<dbReference type="InterPro" id="IPR023753">
    <property type="entry name" value="FAD/NAD-binding_dom"/>
</dbReference>
<accession>A0A381SW33</accession>
<dbReference type="GO" id="GO:0050660">
    <property type="term" value="F:flavin adenine dinucleotide binding"/>
    <property type="evidence" value="ECO:0007669"/>
    <property type="project" value="InterPro"/>
</dbReference>
<feature type="domain" description="FAD/NAD(P)-binding" evidence="12">
    <location>
        <begin position="5"/>
        <end position="322"/>
    </location>
</feature>
<dbReference type="InterPro" id="IPR006258">
    <property type="entry name" value="Lipoamide_DH"/>
</dbReference>
<evidence type="ECO:0000256" key="8">
    <source>
        <dbReference type="ARBA" id="ARBA00023157"/>
    </source>
</evidence>
<name>A0A381SW33_9ZZZZ</name>
<dbReference type="PANTHER" id="PTHR22912:SF160">
    <property type="entry name" value="DIHYDROLIPOYL DEHYDROGENASE"/>
    <property type="match status" value="1"/>
</dbReference>
<evidence type="ECO:0000259" key="12">
    <source>
        <dbReference type="Pfam" id="PF07992"/>
    </source>
</evidence>
<dbReference type="PRINTS" id="PR00368">
    <property type="entry name" value="FADPNR"/>
</dbReference>
<dbReference type="AlphaFoldDB" id="A0A381SW33"/>
<evidence type="ECO:0000256" key="6">
    <source>
        <dbReference type="ARBA" id="ARBA00023002"/>
    </source>
</evidence>
<dbReference type="Pfam" id="PF07992">
    <property type="entry name" value="Pyr_redox_2"/>
    <property type="match status" value="1"/>
</dbReference>
<evidence type="ECO:0000313" key="13">
    <source>
        <dbReference type="EMBL" id="SVA08230.1"/>
    </source>
</evidence>
<evidence type="ECO:0000259" key="11">
    <source>
        <dbReference type="Pfam" id="PF02852"/>
    </source>
</evidence>
<dbReference type="EC" id="1.8.1.4" evidence="3"/>
<evidence type="ECO:0000256" key="9">
    <source>
        <dbReference type="ARBA" id="ARBA00023284"/>
    </source>
</evidence>
<dbReference type="PANTHER" id="PTHR22912">
    <property type="entry name" value="DISULFIDE OXIDOREDUCTASE"/>
    <property type="match status" value="1"/>
</dbReference>
<dbReference type="InterPro" id="IPR012999">
    <property type="entry name" value="Pyr_OxRdtase_I_AS"/>
</dbReference>
<dbReference type="Gene3D" id="3.30.390.30">
    <property type="match status" value="1"/>
</dbReference>
<dbReference type="InterPro" id="IPR001100">
    <property type="entry name" value="Pyr_nuc-diS_OxRdtase"/>
</dbReference>
<dbReference type="FunFam" id="3.30.390.30:FF:000001">
    <property type="entry name" value="Dihydrolipoyl dehydrogenase"/>
    <property type="match status" value="1"/>
</dbReference>
<comment type="similarity">
    <text evidence="2">Belongs to the class-I pyridine nucleotide-disulfide oxidoreductase family.</text>
</comment>
<dbReference type="InterPro" id="IPR036188">
    <property type="entry name" value="FAD/NAD-bd_sf"/>
</dbReference>
<dbReference type="Pfam" id="PF02852">
    <property type="entry name" value="Pyr_redox_dim"/>
    <property type="match status" value="1"/>
</dbReference>
<dbReference type="InterPro" id="IPR016156">
    <property type="entry name" value="FAD/NAD-linked_Rdtase_dimer_sf"/>
</dbReference>
<keyword evidence="9" id="KW-0676">Redox-active center</keyword>
<organism evidence="13">
    <name type="scientific">marine metagenome</name>
    <dbReference type="NCBI Taxonomy" id="408172"/>
    <lineage>
        <taxon>unclassified sequences</taxon>
        <taxon>metagenomes</taxon>
        <taxon>ecological metagenomes</taxon>
    </lineage>
</organism>
<evidence type="ECO:0000256" key="7">
    <source>
        <dbReference type="ARBA" id="ARBA00023027"/>
    </source>
</evidence>
<reference evidence="13" key="1">
    <citation type="submission" date="2018-05" db="EMBL/GenBank/DDBJ databases">
        <authorList>
            <person name="Lanie J.A."/>
            <person name="Ng W.-L."/>
            <person name="Kazmierczak K.M."/>
            <person name="Andrzejewski T.M."/>
            <person name="Davidsen T.M."/>
            <person name="Wayne K.J."/>
            <person name="Tettelin H."/>
            <person name="Glass J.I."/>
            <person name="Rusch D."/>
            <person name="Podicherti R."/>
            <person name="Tsui H.-C.T."/>
            <person name="Winkler M.E."/>
        </authorList>
    </citation>
    <scope>NUCLEOTIDE SEQUENCE</scope>
</reference>
<comment type="catalytic activity">
    <reaction evidence="10">
        <text>N(6)-[(R)-dihydrolipoyl]-L-lysyl-[protein] + NAD(+) = N(6)-[(R)-lipoyl]-L-lysyl-[protein] + NADH + H(+)</text>
        <dbReference type="Rhea" id="RHEA:15045"/>
        <dbReference type="Rhea" id="RHEA-COMP:10474"/>
        <dbReference type="Rhea" id="RHEA-COMP:10475"/>
        <dbReference type="ChEBI" id="CHEBI:15378"/>
        <dbReference type="ChEBI" id="CHEBI:57540"/>
        <dbReference type="ChEBI" id="CHEBI:57945"/>
        <dbReference type="ChEBI" id="CHEBI:83099"/>
        <dbReference type="ChEBI" id="CHEBI:83100"/>
        <dbReference type="EC" id="1.8.1.4"/>
    </reaction>
</comment>
<dbReference type="PRINTS" id="PR00411">
    <property type="entry name" value="PNDRDTASEI"/>
</dbReference>
<evidence type="ECO:0000256" key="5">
    <source>
        <dbReference type="ARBA" id="ARBA00022827"/>
    </source>
</evidence>
<protein>
    <recommendedName>
        <fullName evidence="3">dihydrolipoyl dehydrogenase</fullName>
        <ecNumber evidence="3">1.8.1.4</ecNumber>
    </recommendedName>
</protein>
<feature type="domain" description="Pyridine nucleotide-disulphide oxidoreductase dimerisation" evidence="11">
    <location>
        <begin position="341"/>
        <end position="449"/>
    </location>
</feature>
<keyword evidence="5" id="KW-0274">FAD</keyword>
<proteinExistence type="inferred from homology"/>
<dbReference type="InterPro" id="IPR050151">
    <property type="entry name" value="Class-I_Pyr_Nuc-Dis_Oxidored"/>
</dbReference>
<evidence type="ECO:0000256" key="1">
    <source>
        <dbReference type="ARBA" id="ARBA00001974"/>
    </source>
</evidence>
<evidence type="ECO:0000256" key="10">
    <source>
        <dbReference type="ARBA" id="ARBA00049187"/>
    </source>
</evidence>
<dbReference type="PIRSF" id="PIRSF000350">
    <property type="entry name" value="Mercury_reductase_MerA"/>
    <property type="match status" value="1"/>
</dbReference>
<dbReference type="Gene3D" id="3.50.50.60">
    <property type="entry name" value="FAD/NAD(P)-binding domain"/>
    <property type="match status" value="2"/>
</dbReference>
<dbReference type="GO" id="GO:0004148">
    <property type="term" value="F:dihydrolipoyl dehydrogenase (NADH) activity"/>
    <property type="evidence" value="ECO:0007669"/>
    <property type="project" value="UniProtKB-EC"/>
</dbReference>
<dbReference type="SUPFAM" id="SSF51905">
    <property type="entry name" value="FAD/NAD(P)-binding domain"/>
    <property type="match status" value="1"/>
</dbReference>
<gene>
    <name evidence="13" type="ORF">METZ01_LOCUS61084</name>
</gene>
<keyword evidence="4" id="KW-0285">Flavoprotein</keyword>